<feature type="region of interest" description="Disordered" evidence="1">
    <location>
        <begin position="378"/>
        <end position="455"/>
    </location>
</feature>
<evidence type="ECO:0000313" key="4">
    <source>
        <dbReference type="WBParaSite" id="TCLT_0000591001-mRNA-1"/>
    </source>
</evidence>
<organism evidence="4">
    <name type="scientific">Thelazia callipaeda</name>
    <name type="common">Oriental eyeworm</name>
    <name type="synonym">Parasitic nematode</name>
    <dbReference type="NCBI Taxonomy" id="103827"/>
    <lineage>
        <taxon>Eukaryota</taxon>
        <taxon>Metazoa</taxon>
        <taxon>Ecdysozoa</taxon>
        <taxon>Nematoda</taxon>
        <taxon>Chromadorea</taxon>
        <taxon>Rhabditida</taxon>
        <taxon>Spirurina</taxon>
        <taxon>Spiruromorpha</taxon>
        <taxon>Thelazioidea</taxon>
        <taxon>Thelaziidae</taxon>
        <taxon>Thelazia</taxon>
    </lineage>
</organism>
<dbReference type="WBParaSite" id="TCLT_0000591001-mRNA-1">
    <property type="protein sequence ID" value="TCLT_0000591001-mRNA-1"/>
    <property type="gene ID" value="TCLT_0000591001"/>
</dbReference>
<dbReference type="PANTHER" id="PTHR11521">
    <property type="entry name" value="TROPONIN T"/>
    <property type="match status" value="1"/>
</dbReference>
<dbReference type="GO" id="GO:0045214">
    <property type="term" value="P:sarcomere organization"/>
    <property type="evidence" value="ECO:0007669"/>
    <property type="project" value="TreeGrafter"/>
</dbReference>
<evidence type="ECO:0000313" key="2">
    <source>
        <dbReference type="EMBL" id="VDN03192.1"/>
    </source>
</evidence>
<feature type="region of interest" description="Disordered" evidence="1">
    <location>
        <begin position="340"/>
        <end position="360"/>
    </location>
</feature>
<protein>
    <submittedName>
        <fullName evidence="4">Troponin T</fullName>
    </submittedName>
</protein>
<proteinExistence type="predicted"/>
<reference evidence="2 3" key="2">
    <citation type="submission" date="2018-11" db="EMBL/GenBank/DDBJ databases">
        <authorList>
            <consortium name="Pathogen Informatics"/>
        </authorList>
    </citation>
    <scope>NUCLEOTIDE SEQUENCE [LARGE SCALE GENOMIC DNA]</scope>
</reference>
<accession>A0A0N5CZJ0</accession>
<gene>
    <name evidence="2" type="ORF">TCLT_LOCUS5899</name>
</gene>
<dbReference type="InterPro" id="IPR027707">
    <property type="entry name" value="TNNT"/>
</dbReference>
<dbReference type="GO" id="GO:0005523">
    <property type="term" value="F:tropomyosin binding"/>
    <property type="evidence" value="ECO:0007669"/>
    <property type="project" value="TreeGrafter"/>
</dbReference>
<dbReference type="InterPro" id="IPR038077">
    <property type="entry name" value="Troponin_sf"/>
</dbReference>
<feature type="compositionally biased region" description="Low complexity" evidence="1">
    <location>
        <begin position="38"/>
        <end position="48"/>
    </location>
</feature>
<dbReference type="GO" id="GO:0005861">
    <property type="term" value="C:troponin complex"/>
    <property type="evidence" value="ECO:0007669"/>
    <property type="project" value="InterPro"/>
</dbReference>
<dbReference type="AlphaFoldDB" id="A0A0N5CZJ0"/>
<name>A0A0N5CZJ0_THECL</name>
<feature type="compositionally biased region" description="Acidic residues" evidence="1">
    <location>
        <begin position="1"/>
        <end position="22"/>
    </location>
</feature>
<feature type="compositionally biased region" description="Polar residues" evidence="1">
    <location>
        <begin position="176"/>
        <end position="185"/>
    </location>
</feature>
<evidence type="ECO:0000256" key="1">
    <source>
        <dbReference type="SAM" id="MobiDB-lite"/>
    </source>
</evidence>
<dbReference type="Proteomes" id="UP000276776">
    <property type="component" value="Unassembled WGS sequence"/>
</dbReference>
<feature type="region of interest" description="Disordered" evidence="1">
    <location>
        <begin position="123"/>
        <end position="190"/>
    </location>
</feature>
<reference evidence="4" key="1">
    <citation type="submission" date="2017-02" db="UniProtKB">
        <authorList>
            <consortium name="WormBaseParasite"/>
        </authorList>
    </citation>
    <scope>IDENTIFICATION</scope>
</reference>
<feature type="compositionally biased region" description="Basic and acidic residues" evidence="1">
    <location>
        <begin position="68"/>
        <end position="77"/>
    </location>
</feature>
<keyword evidence="3" id="KW-1185">Reference proteome</keyword>
<feature type="compositionally biased region" description="Basic and acidic residues" evidence="1">
    <location>
        <begin position="123"/>
        <end position="132"/>
    </location>
</feature>
<dbReference type="GO" id="GO:0006936">
    <property type="term" value="P:muscle contraction"/>
    <property type="evidence" value="ECO:0007669"/>
    <property type="project" value="TreeGrafter"/>
</dbReference>
<sequence length="455" mass="53274">MSEEEEELMSEEDDEEEADELENVGSSEAIKKDSNIRKLSLSSRTESNSSRKDSSNSFVRKVSSNSRDSNKENKEATLSEAEMAILAAKKRQEEEQEAKLLDYEERRRIEREKIEEELRALKEKQAKRRQEREEEELEFAKRRKEHEEKRRQEEEQLREKVESAKRRREEEKNKRQQSMASSFSLASGAKAGEKNFTIQKITKAETNPQTLKQINVEMNEQNKRAYMATIQPVNTTNMLPNDLKDHIKKLHAKIVRMEAEKYDLEKRNELQIYDLKELHERQRQRARQRALQRGCDPEESGDTLIPPKVTIASKFDREVDHRSYFDRRLLYEKTKAEKKPKILRGTGRPPADWGRHTNEELETIRKTLETPRYREQIKLENVAPPIPPAPLQIPDDSDDEDNDTKAANKSEESNQAERSDTKKPPVPSKLHDKNDDKKLKPNAPPKPKVYQYVTS</sequence>
<dbReference type="PANTHER" id="PTHR11521:SF1">
    <property type="entry name" value="TROPONIN T, SKELETAL MUSCLE"/>
    <property type="match status" value="1"/>
</dbReference>
<evidence type="ECO:0000313" key="3">
    <source>
        <dbReference type="Proteomes" id="UP000276776"/>
    </source>
</evidence>
<feature type="compositionally biased region" description="Basic and acidic residues" evidence="1">
    <location>
        <begin position="403"/>
        <end position="439"/>
    </location>
</feature>
<dbReference type="OrthoDB" id="330499at2759"/>
<dbReference type="EMBL" id="UYYF01004371">
    <property type="protein sequence ID" value="VDN03192.1"/>
    <property type="molecule type" value="Genomic_DNA"/>
</dbReference>
<dbReference type="Gene3D" id="1.20.5.350">
    <property type="match status" value="1"/>
</dbReference>
<feature type="region of interest" description="Disordered" evidence="1">
    <location>
        <begin position="1"/>
        <end position="79"/>
    </location>
</feature>
<dbReference type="GO" id="GO:0006937">
    <property type="term" value="P:regulation of muscle contraction"/>
    <property type="evidence" value="ECO:0007669"/>
    <property type="project" value="InterPro"/>
</dbReference>
<dbReference type="STRING" id="103827.A0A0N5CZJ0"/>
<feature type="compositionally biased region" description="Basic and acidic residues" evidence="1">
    <location>
        <begin position="145"/>
        <end position="174"/>
    </location>
</feature>
<dbReference type="SUPFAM" id="SSF90250">
    <property type="entry name" value="Troponin coil-coiled subunits"/>
    <property type="match status" value="1"/>
</dbReference>